<keyword evidence="4 10" id="KW-0812">Transmembrane</keyword>
<evidence type="ECO:0000256" key="8">
    <source>
        <dbReference type="ARBA" id="ARBA00023136"/>
    </source>
</evidence>
<dbReference type="InterPro" id="IPR050366">
    <property type="entry name" value="BP-dependent_transpt_permease"/>
</dbReference>
<dbReference type="PANTHER" id="PTHR43386">
    <property type="entry name" value="OLIGOPEPTIDE TRANSPORT SYSTEM PERMEASE PROTEIN APPC"/>
    <property type="match status" value="1"/>
</dbReference>
<evidence type="ECO:0000256" key="2">
    <source>
        <dbReference type="ARBA" id="ARBA00022448"/>
    </source>
</evidence>
<keyword evidence="6" id="KW-0653">Protein transport</keyword>
<keyword evidence="8 10" id="KW-0472">Membrane</keyword>
<feature type="transmembrane region" description="Helical" evidence="10">
    <location>
        <begin position="370"/>
        <end position="390"/>
    </location>
</feature>
<dbReference type="InterPro" id="IPR035906">
    <property type="entry name" value="MetI-like_sf"/>
</dbReference>
<evidence type="ECO:0000256" key="9">
    <source>
        <dbReference type="ARBA" id="ARBA00024202"/>
    </source>
</evidence>
<dbReference type="InterPro" id="IPR000515">
    <property type="entry name" value="MetI-like"/>
</dbReference>
<comment type="caution">
    <text evidence="12">The sequence shown here is derived from an EMBL/GenBank/DDBJ whole genome shotgun (WGS) entry which is preliminary data.</text>
</comment>
<protein>
    <recommendedName>
        <fullName evidence="11">ABC transmembrane type-1 domain-containing protein</fullName>
    </recommendedName>
</protein>
<dbReference type="Proteomes" id="UP000262969">
    <property type="component" value="Unassembled WGS sequence"/>
</dbReference>
<evidence type="ECO:0000313" key="12">
    <source>
        <dbReference type="EMBL" id="HCL01149.1"/>
    </source>
</evidence>
<feature type="transmembrane region" description="Helical" evidence="10">
    <location>
        <begin position="309"/>
        <end position="332"/>
    </location>
</feature>
<organism evidence="12 13">
    <name type="scientific">Lachnoclostridium phytofermentans</name>
    <dbReference type="NCBI Taxonomy" id="66219"/>
    <lineage>
        <taxon>Bacteria</taxon>
        <taxon>Bacillati</taxon>
        <taxon>Bacillota</taxon>
        <taxon>Clostridia</taxon>
        <taxon>Lachnospirales</taxon>
        <taxon>Lachnospiraceae</taxon>
    </lineage>
</organism>
<dbReference type="GO" id="GO:0005886">
    <property type="term" value="C:plasma membrane"/>
    <property type="evidence" value="ECO:0007669"/>
    <property type="project" value="UniProtKB-SubCell"/>
</dbReference>
<evidence type="ECO:0000256" key="6">
    <source>
        <dbReference type="ARBA" id="ARBA00022927"/>
    </source>
</evidence>
<evidence type="ECO:0000259" key="11">
    <source>
        <dbReference type="PROSITE" id="PS50928"/>
    </source>
</evidence>
<evidence type="ECO:0000313" key="13">
    <source>
        <dbReference type="Proteomes" id="UP000262969"/>
    </source>
</evidence>
<sequence length="517" mass="58770">MKKQFDMDNIPSEKFEFAQIEDVIHDEKLKTKPIGYFKDAWLRFKKNRASLVATFIIICVILYALIVPFIANYKLGDKEGIYTKARPKIESLSFLKLFDGGFNQKLNDKYLIYYAGIGMAANDYEGKGVTWESGMDSEYNPIIAFGNVFTEQGKQYRNIRTDSYLKAGFQFLSVTKKELDSLLAWEKETGIKVIYPMIDISSKWMDSYNATDANFWYRHKSSGSPVNEKGKAMELNDVMANGLVDNYLRDENGNVMYSIQKDKSMLQIRVLYYNYYIYTNGHEPNHYLGTDGQGFDLFVRLAYGLRTSILLALFVSIINLLIGTIYGAIEGYYGGWVDLTLERISDILIGIPFIVFATLIQLHYVSTGKMSVFAGLLIAFCMTGWISIAYRVRTQFYRFKNQEYVLAARTLGAKDWRLMFKHIFPNAIGTIITQTVLVIPSTIFTESLLSYLGIANFQGKKMTSLGTLLSNGQQYLSTDPHIIMLPALAISLLMISFNLFGNGLRDAFNPSLRGADE</sequence>
<dbReference type="GO" id="GO:0015833">
    <property type="term" value="P:peptide transport"/>
    <property type="evidence" value="ECO:0007669"/>
    <property type="project" value="UniProtKB-KW"/>
</dbReference>
<dbReference type="SUPFAM" id="SSF161098">
    <property type="entry name" value="MetI-like"/>
    <property type="match status" value="1"/>
</dbReference>
<gene>
    <name evidence="12" type="ORF">DHW61_01835</name>
</gene>
<evidence type="ECO:0000256" key="1">
    <source>
        <dbReference type="ARBA" id="ARBA00004651"/>
    </source>
</evidence>
<evidence type="ECO:0000256" key="4">
    <source>
        <dbReference type="ARBA" id="ARBA00022692"/>
    </source>
</evidence>
<feature type="transmembrane region" description="Helical" evidence="10">
    <location>
        <begin position="344"/>
        <end position="364"/>
    </location>
</feature>
<keyword evidence="7 10" id="KW-1133">Transmembrane helix</keyword>
<evidence type="ECO:0000256" key="7">
    <source>
        <dbReference type="ARBA" id="ARBA00022989"/>
    </source>
</evidence>
<keyword evidence="3" id="KW-1003">Cell membrane</keyword>
<evidence type="ECO:0000256" key="5">
    <source>
        <dbReference type="ARBA" id="ARBA00022856"/>
    </source>
</evidence>
<feature type="transmembrane region" description="Helical" evidence="10">
    <location>
        <begin position="423"/>
        <end position="443"/>
    </location>
</feature>
<keyword evidence="5" id="KW-0571">Peptide transport</keyword>
<dbReference type="Gene3D" id="1.10.3720.10">
    <property type="entry name" value="MetI-like"/>
    <property type="match status" value="1"/>
</dbReference>
<comment type="subcellular location">
    <subcellularLocation>
        <location evidence="1 10">Cell membrane</location>
        <topology evidence="1 10">Multi-pass membrane protein</topology>
    </subcellularLocation>
</comment>
<evidence type="ECO:0000256" key="3">
    <source>
        <dbReference type="ARBA" id="ARBA00022475"/>
    </source>
</evidence>
<dbReference type="PANTHER" id="PTHR43386:SF24">
    <property type="entry name" value="OLIGOPEPTIDE TRANSPORT SYSTEM PERMEASE PROTEIN AMID"/>
    <property type="match status" value="1"/>
</dbReference>
<keyword evidence="2 10" id="KW-0813">Transport</keyword>
<dbReference type="CDD" id="cd06261">
    <property type="entry name" value="TM_PBP2"/>
    <property type="match status" value="1"/>
</dbReference>
<dbReference type="GO" id="GO:0015031">
    <property type="term" value="P:protein transport"/>
    <property type="evidence" value="ECO:0007669"/>
    <property type="project" value="UniProtKB-KW"/>
</dbReference>
<dbReference type="PROSITE" id="PS50928">
    <property type="entry name" value="ABC_TM1"/>
    <property type="match status" value="1"/>
</dbReference>
<feature type="transmembrane region" description="Helical" evidence="10">
    <location>
        <begin position="482"/>
        <end position="501"/>
    </location>
</feature>
<dbReference type="Pfam" id="PF00528">
    <property type="entry name" value="BPD_transp_1"/>
    <property type="match status" value="1"/>
</dbReference>
<dbReference type="GO" id="GO:0055085">
    <property type="term" value="P:transmembrane transport"/>
    <property type="evidence" value="ECO:0007669"/>
    <property type="project" value="InterPro"/>
</dbReference>
<dbReference type="AlphaFoldDB" id="A0A3D2X1X9"/>
<evidence type="ECO:0000256" key="10">
    <source>
        <dbReference type="RuleBase" id="RU363032"/>
    </source>
</evidence>
<comment type="similarity">
    <text evidence="9">Belongs to the binding-protein-dependent transport system permease family. OppBC subfamily.</text>
</comment>
<dbReference type="InterPro" id="IPR025966">
    <property type="entry name" value="OppC_N"/>
</dbReference>
<proteinExistence type="inferred from homology"/>
<feature type="transmembrane region" description="Helical" evidence="10">
    <location>
        <begin position="51"/>
        <end position="71"/>
    </location>
</feature>
<feature type="domain" description="ABC transmembrane type-1" evidence="11">
    <location>
        <begin position="305"/>
        <end position="501"/>
    </location>
</feature>
<accession>A0A3D2X1X9</accession>
<dbReference type="EMBL" id="DPVV01000068">
    <property type="protein sequence ID" value="HCL01149.1"/>
    <property type="molecule type" value="Genomic_DNA"/>
</dbReference>
<dbReference type="Pfam" id="PF12911">
    <property type="entry name" value="OppC_N"/>
    <property type="match status" value="1"/>
</dbReference>
<reference evidence="12 13" key="1">
    <citation type="journal article" date="2018" name="Nat. Biotechnol.">
        <title>A standardized bacterial taxonomy based on genome phylogeny substantially revises the tree of life.</title>
        <authorList>
            <person name="Parks D.H."/>
            <person name="Chuvochina M."/>
            <person name="Waite D.W."/>
            <person name="Rinke C."/>
            <person name="Skarshewski A."/>
            <person name="Chaumeil P.A."/>
            <person name="Hugenholtz P."/>
        </authorList>
    </citation>
    <scope>NUCLEOTIDE SEQUENCE [LARGE SCALE GENOMIC DNA]</scope>
    <source>
        <strain evidence="12">UBA11728</strain>
    </source>
</reference>
<name>A0A3D2X1X9_9FIRM</name>